<dbReference type="PANTHER" id="PTHR42748">
    <property type="entry name" value="NITROGEN METABOLITE REPRESSION PROTEIN NMRA FAMILY MEMBER"/>
    <property type="match status" value="1"/>
</dbReference>
<dbReference type="CDD" id="cd05251">
    <property type="entry name" value="NmrA_like_SDR_a"/>
    <property type="match status" value="1"/>
</dbReference>
<proteinExistence type="inferred from homology"/>
<gene>
    <name evidence="4" type="ORF">EW145_g6664</name>
</gene>
<dbReference type="Pfam" id="PF05368">
    <property type="entry name" value="NmrA"/>
    <property type="match status" value="1"/>
</dbReference>
<dbReference type="GO" id="GO:0005634">
    <property type="term" value="C:nucleus"/>
    <property type="evidence" value="ECO:0007669"/>
    <property type="project" value="TreeGrafter"/>
</dbReference>
<dbReference type="Proteomes" id="UP000308199">
    <property type="component" value="Unassembled WGS sequence"/>
</dbReference>
<evidence type="ECO:0000313" key="4">
    <source>
        <dbReference type="EMBL" id="THH02949.1"/>
    </source>
</evidence>
<dbReference type="InterPro" id="IPR036291">
    <property type="entry name" value="NAD(P)-bd_dom_sf"/>
</dbReference>
<keyword evidence="5" id="KW-1185">Reference proteome</keyword>
<dbReference type="AlphaFoldDB" id="A0A4S4KVZ0"/>
<sequence>MPEGDSNPLVVVLGATGAQGGSVVKYLLGDPDKSFRVRAVTRNVDSARAKDLIAQNVEVVRANPDDLESIINAFNGAYGVFGTMVKETEIQHGKHLVDAAQAAKVKHFVWSTLDHTSNPTVVHWETKAIIDDYLKLSGVPRTSLYTSFYYENFLTFPAFMFKKTEDGKIVAEWPYALTKGFIGGYSVGETGAYVLEALKGHEEWIEWFYVNHDNSVRDLALTKHIYPARKDMYAFVEANKAEFMKIFDS</sequence>
<dbReference type="OrthoDB" id="419598at2759"/>
<evidence type="ECO:0000259" key="3">
    <source>
        <dbReference type="Pfam" id="PF05368"/>
    </source>
</evidence>
<dbReference type="Gene3D" id="3.40.50.720">
    <property type="entry name" value="NAD(P)-binding Rossmann-like Domain"/>
    <property type="match status" value="1"/>
</dbReference>
<accession>A0A4S4KVZ0</accession>
<dbReference type="EMBL" id="SGPK01000531">
    <property type="protein sequence ID" value="THH02949.1"/>
    <property type="molecule type" value="Genomic_DNA"/>
</dbReference>
<evidence type="ECO:0000256" key="1">
    <source>
        <dbReference type="ARBA" id="ARBA00006328"/>
    </source>
</evidence>
<comment type="similarity">
    <text evidence="1">Belongs to the NmrA-type oxidoreductase family.</text>
</comment>
<protein>
    <recommendedName>
        <fullName evidence="3">NmrA-like domain-containing protein</fullName>
    </recommendedName>
</protein>
<reference evidence="4 5" key="1">
    <citation type="submission" date="2019-02" db="EMBL/GenBank/DDBJ databases">
        <title>Genome sequencing of the rare red list fungi Phellinidium pouzarii.</title>
        <authorList>
            <person name="Buettner E."/>
            <person name="Kellner H."/>
        </authorList>
    </citation>
    <scope>NUCLEOTIDE SEQUENCE [LARGE SCALE GENOMIC DNA]</scope>
    <source>
        <strain evidence="4 5">DSM 108285</strain>
    </source>
</reference>
<dbReference type="PANTHER" id="PTHR42748:SF7">
    <property type="entry name" value="NMRA LIKE REDOX SENSOR 1-RELATED"/>
    <property type="match status" value="1"/>
</dbReference>
<name>A0A4S4KVZ0_9AGAM</name>
<comment type="caution">
    <text evidence="4">The sequence shown here is derived from an EMBL/GenBank/DDBJ whole genome shotgun (WGS) entry which is preliminary data.</text>
</comment>
<dbReference type="SUPFAM" id="SSF51735">
    <property type="entry name" value="NAD(P)-binding Rossmann-fold domains"/>
    <property type="match status" value="1"/>
</dbReference>
<dbReference type="InterPro" id="IPR051164">
    <property type="entry name" value="NmrA-like_oxidored"/>
</dbReference>
<organism evidence="4 5">
    <name type="scientific">Phellinidium pouzarii</name>
    <dbReference type="NCBI Taxonomy" id="167371"/>
    <lineage>
        <taxon>Eukaryota</taxon>
        <taxon>Fungi</taxon>
        <taxon>Dikarya</taxon>
        <taxon>Basidiomycota</taxon>
        <taxon>Agaricomycotina</taxon>
        <taxon>Agaricomycetes</taxon>
        <taxon>Hymenochaetales</taxon>
        <taxon>Hymenochaetaceae</taxon>
        <taxon>Phellinidium</taxon>
    </lineage>
</organism>
<evidence type="ECO:0000313" key="5">
    <source>
        <dbReference type="Proteomes" id="UP000308199"/>
    </source>
</evidence>
<evidence type="ECO:0000256" key="2">
    <source>
        <dbReference type="ARBA" id="ARBA00022857"/>
    </source>
</evidence>
<feature type="domain" description="NmrA-like" evidence="3">
    <location>
        <begin position="9"/>
        <end position="206"/>
    </location>
</feature>
<keyword evidence="2" id="KW-0521">NADP</keyword>
<dbReference type="InterPro" id="IPR008030">
    <property type="entry name" value="NmrA-like"/>
</dbReference>